<evidence type="ECO:0000259" key="9">
    <source>
        <dbReference type="Pfam" id="PF01052"/>
    </source>
</evidence>
<evidence type="ECO:0000256" key="6">
    <source>
        <dbReference type="ARBA" id="ARBA00022779"/>
    </source>
</evidence>
<keyword evidence="10" id="KW-0966">Cell projection</keyword>
<evidence type="ECO:0000256" key="4">
    <source>
        <dbReference type="ARBA" id="ARBA00022475"/>
    </source>
</evidence>
<evidence type="ECO:0000313" key="11">
    <source>
        <dbReference type="Proteomes" id="UP001595887"/>
    </source>
</evidence>
<dbReference type="InterPro" id="IPR001543">
    <property type="entry name" value="FliN-like_C"/>
</dbReference>
<keyword evidence="6" id="KW-0283">Flagellar rotation</keyword>
<dbReference type="Pfam" id="PF01052">
    <property type="entry name" value="FliMN_C"/>
    <property type="match status" value="1"/>
</dbReference>
<name>A0ABV8RD01_9SPHN</name>
<dbReference type="PANTHER" id="PTHR43484">
    <property type="match status" value="1"/>
</dbReference>
<keyword evidence="7" id="KW-0472">Membrane</keyword>
<keyword evidence="10" id="KW-0282">Flagellum</keyword>
<organism evidence="10 11">
    <name type="scientific">Sphingorhabdus arenilitoris</name>
    <dbReference type="NCBI Taxonomy" id="1490041"/>
    <lineage>
        <taxon>Bacteria</taxon>
        <taxon>Pseudomonadati</taxon>
        <taxon>Pseudomonadota</taxon>
        <taxon>Alphaproteobacteria</taxon>
        <taxon>Sphingomonadales</taxon>
        <taxon>Sphingomonadaceae</taxon>
        <taxon>Sphingorhabdus</taxon>
    </lineage>
</organism>
<dbReference type="PANTHER" id="PTHR43484:SF1">
    <property type="entry name" value="FLAGELLAR MOTOR SWITCH PROTEIN FLIN"/>
    <property type="match status" value="1"/>
</dbReference>
<evidence type="ECO:0000256" key="3">
    <source>
        <dbReference type="ARBA" id="ARBA00021897"/>
    </source>
</evidence>
<dbReference type="InterPro" id="IPR001172">
    <property type="entry name" value="FliN_T3SS_HrcQb"/>
</dbReference>
<dbReference type="SUPFAM" id="SSF101801">
    <property type="entry name" value="Surface presentation of antigens (SPOA)"/>
    <property type="match status" value="1"/>
</dbReference>
<dbReference type="Gene3D" id="2.30.330.10">
    <property type="entry name" value="SpoA-like"/>
    <property type="match status" value="1"/>
</dbReference>
<comment type="similarity">
    <text evidence="2">Belongs to the FliN/MopA/SpaO family.</text>
</comment>
<dbReference type="InterPro" id="IPR051469">
    <property type="entry name" value="FliN/MopA/SpaO"/>
</dbReference>
<keyword evidence="5" id="KW-0145">Chemotaxis</keyword>
<feature type="region of interest" description="Disordered" evidence="8">
    <location>
        <begin position="1"/>
        <end position="21"/>
    </location>
</feature>
<evidence type="ECO:0000256" key="7">
    <source>
        <dbReference type="ARBA" id="ARBA00023136"/>
    </source>
</evidence>
<dbReference type="RefSeq" id="WP_381420675.1">
    <property type="nucleotide sequence ID" value="NZ_JBHSDH010000007.1"/>
</dbReference>
<dbReference type="Proteomes" id="UP001595887">
    <property type="component" value="Unassembled WGS sequence"/>
</dbReference>
<dbReference type="InterPro" id="IPR036429">
    <property type="entry name" value="SpoA-like_sf"/>
</dbReference>
<keyword evidence="11" id="KW-1185">Reference proteome</keyword>
<evidence type="ECO:0000256" key="1">
    <source>
        <dbReference type="ARBA" id="ARBA00004413"/>
    </source>
</evidence>
<dbReference type="EMBL" id="JBHSDH010000007">
    <property type="protein sequence ID" value="MFC4291075.1"/>
    <property type="molecule type" value="Genomic_DNA"/>
</dbReference>
<evidence type="ECO:0000256" key="8">
    <source>
        <dbReference type="SAM" id="MobiDB-lite"/>
    </source>
</evidence>
<feature type="compositionally biased region" description="Basic and acidic residues" evidence="8">
    <location>
        <begin position="10"/>
        <end position="21"/>
    </location>
</feature>
<sequence length="108" mass="12111">MSDEDIVVNTEEKNVSEVPTEKPKKKIMKEIDPEIFSDLPVQISAILGRGSMNFRQLAALSEEDVIELDTPLNGEVQLLLGERVVAKGEIVSVDNRFAVRITQTFIRK</sequence>
<evidence type="ECO:0000313" key="10">
    <source>
        <dbReference type="EMBL" id="MFC4291075.1"/>
    </source>
</evidence>
<keyword evidence="10" id="KW-0969">Cilium</keyword>
<reference evidence="11" key="1">
    <citation type="journal article" date="2019" name="Int. J. Syst. Evol. Microbiol.">
        <title>The Global Catalogue of Microorganisms (GCM) 10K type strain sequencing project: providing services to taxonomists for standard genome sequencing and annotation.</title>
        <authorList>
            <consortium name="The Broad Institute Genomics Platform"/>
            <consortium name="The Broad Institute Genome Sequencing Center for Infectious Disease"/>
            <person name="Wu L."/>
            <person name="Ma J."/>
        </authorList>
    </citation>
    <scope>NUCLEOTIDE SEQUENCE [LARGE SCALE GENOMIC DNA]</scope>
    <source>
        <strain evidence="11">CECT 8531</strain>
    </source>
</reference>
<comment type="caution">
    <text evidence="10">The sequence shown here is derived from an EMBL/GenBank/DDBJ whole genome shotgun (WGS) entry which is preliminary data.</text>
</comment>
<accession>A0ABV8RD01</accession>
<protein>
    <recommendedName>
        <fullName evidence="3">Flagellar motor switch protein FliN</fullName>
    </recommendedName>
</protein>
<evidence type="ECO:0000256" key="2">
    <source>
        <dbReference type="ARBA" id="ARBA00009226"/>
    </source>
</evidence>
<evidence type="ECO:0000256" key="5">
    <source>
        <dbReference type="ARBA" id="ARBA00022500"/>
    </source>
</evidence>
<feature type="domain" description="Flagellar motor switch protein FliN-like C-terminal" evidence="9">
    <location>
        <begin position="37"/>
        <end position="103"/>
    </location>
</feature>
<comment type="subcellular location">
    <subcellularLocation>
        <location evidence="1">Cell membrane</location>
        <topology evidence="1">Peripheral membrane protein</topology>
        <orientation evidence="1">Cytoplasmic side</orientation>
    </subcellularLocation>
</comment>
<gene>
    <name evidence="10" type="ORF">ACFOWX_01460</name>
</gene>
<keyword evidence="4" id="KW-1003">Cell membrane</keyword>
<proteinExistence type="inferred from homology"/>
<dbReference type="PRINTS" id="PR00956">
    <property type="entry name" value="FLGMOTORFLIN"/>
</dbReference>